<dbReference type="Proteomes" id="UP000030758">
    <property type="component" value="Unassembled WGS sequence"/>
</dbReference>
<accession>A0A085MZP2</accession>
<dbReference type="Pfam" id="PF15668">
    <property type="entry name" value="DUF4663"/>
    <property type="match status" value="1"/>
</dbReference>
<name>A0A085MZP2_9BILA</name>
<feature type="compositionally biased region" description="Basic and acidic residues" evidence="1">
    <location>
        <begin position="305"/>
        <end position="314"/>
    </location>
</feature>
<reference evidence="2" key="1">
    <citation type="journal article" date="2014" name="Nat. Genet.">
        <title>Genome and transcriptome of the porcine whipworm Trichuris suis.</title>
        <authorList>
            <person name="Jex A.R."/>
            <person name="Nejsum P."/>
            <person name="Schwarz E.M."/>
            <person name="Hu L."/>
            <person name="Young N.D."/>
            <person name="Hall R.S."/>
            <person name="Korhonen P.K."/>
            <person name="Liao S."/>
            <person name="Thamsborg S."/>
            <person name="Xia J."/>
            <person name="Xu P."/>
            <person name="Wang S."/>
            <person name="Scheerlinck J.P."/>
            <person name="Hofmann A."/>
            <person name="Sternberg P.W."/>
            <person name="Wang J."/>
            <person name="Gasser R.B."/>
        </authorList>
    </citation>
    <scope>NUCLEOTIDE SEQUENCE [LARGE SCALE GENOMIC DNA]</scope>
    <source>
        <strain evidence="2">DCEP-RM93F</strain>
    </source>
</reference>
<feature type="region of interest" description="Disordered" evidence="1">
    <location>
        <begin position="305"/>
        <end position="349"/>
    </location>
</feature>
<evidence type="ECO:0000313" key="2">
    <source>
        <dbReference type="EMBL" id="KFD62688.1"/>
    </source>
</evidence>
<dbReference type="AlphaFoldDB" id="A0A085MZP2"/>
<gene>
    <name evidence="2" type="ORF">M514_03798</name>
</gene>
<evidence type="ECO:0000256" key="1">
    <source>
        <dbReference type="SAM" id="MobiDB-lite"/>
    </source>
</evidence>
<sequence>MTIQKARINKKHIYIASDGHQSVAQRINLSKLLQVDFPIANLELNNAMKDVSTVLQEQRSLPYRMESPTQHKISVACLSHWWNHVVSANPNVIWDLLRHTVQHQMLNNEAIALPFLSDLSFYKLHAGVVKKLSSTAKRVVLGEPVQYQPAGELSKLIVEMTEICKTKLSNVQRNTADNISQHWHTALSDKRGGEIKEIELIISGCELERAAKFESDDLRVNIELLSEIAGDKEAPPQALYIVNERYLATLYLGTTIGQQSKQFVYENFPVGIVLFKYRLDSDGTMEFAKEIRGENFTGEWKRITEAPQPEERLAEAPVGEEPSTPSPKRKKAQSPRTPDLRLLFSPKKK</sequence>
<dbReference type="EMBL" id="KL367590">
    <property type="protein sequence ID" value="KFD62688.1"/>
    <property type="molecule type" value="Genomic_DNA"/>
</dbReference>
<protein>
    <submittedName>
        <fullName evidence="2">Uncharacterized protein</fullName>
    </submittedName>
</protein>
<organism evidence="2">
    <name type="scientific">Trichuris suis</name>
    <name type="common">pig whipworm</name>
    <dbReference type="NCBI Taxonomy" id="68888"/>
    <lineage>
        <taxon>Eukaryota</taxon>
        <taxon>Metazoa</taxon>
        <taxon>Ecdysozoa</taxon>
        <taxon>Nematoda</taxon>
        <taxon>Enoplea</taxon>
        <taxon>Dorylaimia</taxon>
        <taxon>Trichinellida</taxon>
        <taxon>Trichuridae</taxon>
        <taxon>Trichuris</taxon>
    </lineage>
</organism>
<dbReference type="InterPro" id="IPR031366">
    <property type="entry name" value="DUF4663"/>
</dbReference>
<proteinExistence type="predicted"/>